<keyword evidence="7" id="KW-1185">Reference proteome</keyword>
<evidence type="ECO:0000313" key="6">
    <source>
        <dbReference type="EMBL" id="TCP17905.1"/>
    </source>
</evidence>
<dbReference type="InterPro" id="IPR000847">
    <property type="entry name" value="LysR_HTH_N"/>
</dbReference>
<evidence type="ECO:0000256" key="2">
    <source>
        <dbReference type="ARBA" id="ARBA00023015"/>
    </source>
</evidence>
<keyword evidence="2" id="KW-0805">Transcription regulation</keyword>
<dbReference type="PRINTS" id="PR00039">
    <property type="entry name" value="HTHLYSR"/>
</dbReference>
<dbReference type="Pfam" id="PF03466">
    <property type="entry name" value="LysR_substrate"/>
    <property type="match status" value="1"/>
</dbReference>
<dbReference type="InterPro" id="IPR005119">
    <property type="entry name" value="LysR_subst-bd"/>
</dbReference>
<dbReference type="Proteomes" id="UP000295416">
    <property type="component" value="Unassembled WGS sequence"/>
</dbReference>
<sequence>MNDKDWVLLTTLKEEKNITRAAERLFISQPALTYRIHQLERFFQSQLFIRNRSGLHFTPQGEIIVEYAQSMIKQLEETKEKIQSMEVAVKGTLKLGVSSIAARYMLPEMIRSFLNQYPGVDINVITGFSSEVEQFLVDGDIHIAIMRGDRHWDERKWLLSEESLLAASKEPITIENLPNLARIYYKTDSSLKALVDNWWKETFQKPVKITMAVDNLETCKEMVKKGLGYAILPGTCLNDEKDLYTYPLYYSDDHPVKRKTWVCCRNSSMNFAAVAAFFDFFKAYNHQTSK</sequence>
<dbReference type="OrthoDB" id="107670at2"/>
<evidence type="ECO:0000256" key="4">
    <source>
        <dbReference type="ARBA" id="ARBA00023163"/>
    </source>
</evidence>
<comment type="caution">
    <text evidence="6">The sequence shown here is derived from an EMBL/GenBank/DDBJ whole genome shotgun (WGS) entry which is preliminary data.</text>
</comment>
<evidence type="ECO:0000256" key="3">
    <source>
        <dbReference type="ARBA" id="ARBA00023125"/>
    </source>
</evidence>
<dbReference type="GO" id="GO:0000976">
    <property type="term" value="F:transcription cis-regulatory region binding"/>
    <property type="evidence" value="ECO:0007669"/>
    <property type="project" value="TreeGrafter"/>
</dbReference>
<dbReference type="Gene3D" id="1.10.10.10">
    <property type="entry name" value="Winged helix-like DNA-binding domain superfamily/Winged helix DNA-binding domain"/>
    <property type="match status" value="1"/>
</dbReference>
<gene>
    <name evidence="6" type="ORF">EV207_1747</name>
</gene>
<name>A0A4R2NAB7_9BACL</name>
<comment type="similarity">
    <text evidence="1">Belongs to the LysR transcriptional regulatory family.</text>
</comment>
<dbReference type="PROSITE" id="PS50931">
    <property type="entry name" value="HTH_LYSR"/>
    <property type="match status" value="1"/>
</dbReference>
<dbReference type="InterPro" id="IPR036388">
    <property type="entry name" value="WH-like_DNA-bd_sf"/>
</dbReference>
<dbReference type="RefSeq" id="WP_132748655.1">
    <property type="nucleotide sequence ID" value="NZ_SLXK01000074.1"/>
</dbReference>
<dbReference type="SUPFAM" id="SSF46785">
    <property type="entry name" value="Winged helix' DNA-binding domain"/>
    <property type="match status" value="1"/>
</dbReference>
<reference evidence="6 7" key="1">
    <citation type="submission" date="2019-03" db="EMBL/GenBank/DDBJ databases">
        <title>Genomic Encyclopedia of Type Strains, Phase IV (KMG-IV): sequencing the most valuable type-strain genomes for metagenomic binning, comparative biology and taxonomic classification.</title>
        <authorList>
            <person name="Goeker M."/>
        </authorList>
    </citation>
    <scope>NUCLEOTIDE SEQUENCE [LARGE SCALE GENOMIC DNA]</scope>
    <source>
        <strain evidence="6 7">DSM 19377</strain>
    </source>
</reference>
<dbReference type="CDD" id="cd05466">
    <property type="entry name" value="PBP2_LTTR_substrate"/>
    <property type="match status" value="1"/>
</dbReference>
<dbReference type="PANTHER" id="PTHR30126:SF78">
    <property type="entry name" value="HTH LYSR-TYPE DOMAIN-CONTAINING PROTEIN"/>
    <property type="match status" value="1"/>
</dbReference>
<organism evidence="6 7">
    <name type="scientific">Scopulibacillus darangshiensis</name>
    <dbReference type="NCBI Taxonomy" id="442528"/>
    <lineage>
        <taxon>Bacteria</taxon>
        <taxon>Bacillati</taxon>
        <taxon>Bacillota</taxon>
        <taxon>Bacilli</taxon>
        <taxon>Bacillales</taxon>
        <taxon>Sporolactobacillaceae</taxon>
        <taxon>Scopulibacillus</taxon>
    </lineage>
</organism>
<dbReference type="EMBL" id="SLXK01000074">
    <property type="protein sequence ID" value="TCP17905.1"/>
    <property type="molecule type" value="Genomic_DNA"/>
</dbReference>
<feature type="domain" description="HTH lysR-type" evidence="5">
    <location>
        <begin position="1"/>
        <end position="58"/>
    </location>
</feature>
<keyword evidence="4" id="KW-0804">Transcription</keyword>
<evidence type="ECO:0000313" key="7">
    <source>
        <dbReference type="Proteomes" id="UP000295416"/>
    </source>
</evidence>
<dbReference type="InterPro" id="IPR036390">
    <property type="entry name" value="WH_DNA-bd_sf"/>
</dbReference>
<dbReference type="Gene3D" id="3.40.190.290">
    <property type="match status" value="1"/>
</dbReference>
<dbReference type="Pfam" id="PF00126">
    <property type="entry name" value="HTH_1"/>
    <property type="match status" value="1"/>
</dbReference>
<dbReference type="SUPFAM" id="SSF53850">
    <property type="entry name" value="Periplasmic binding protein-like II"/>
    <property type="match status" value="1"/>
</dbReference>
<accession>A0A4R2NAB7</accession>
<proteinExistence type="inferred from homology"/>
<evidence type="ECO:0000256" key="1">
    <source>
        <dbReference type="ARBA" id="ARBA00009437"/>
    </source>
</evidence>
<dbReference type="GO" id="GO:0003700">
    <property type="term" value="F:DNA-binding transcription factor activity"/>
    <property type="evidence" value="ECO:0007669"/>
    <property type="project" value="InterPro"/>
</dbReference>
<evidence type="ECO:0000259" key="5">
    <source>
        <dbReference type="PROSITE" id="PS50931"/>
    </source>
</evidence>
<protein>
    <submittedName>
        <fullName evidence="6">DNA-binding transcriptional LysR family regulator</fullName>
    </submittedName>
</protein>
<dbReference type="PANTHER" id="PTHR30126">
    <property type="entry name" value="HTH-TYPE TRANSCRIPTIONAL REGULATOR"/>
    <property type="match status" value="1"/>
</dbReference>
<keyword evidence="3 6" id="KW-0238">DNA-binding</keyword>
<dbReference type="AlphaFoldDB" id="A0A4R2NAB7"/>